<feature type="region of interest" description="Disordered" evidence="1">
    <location>
        <begin position="114"/>
        <end position="174"/>
    </location>
</feature>
<evidence type="ECO:0000256" key="1">
    <source>
        <dbReference type="SAM" id="MobiDB-lite"/>
    </source>
</evidence>
<gene>
    <name evidence="2" type="ORF">GTHE00462_LOCUS38466</name>
    <name evidence="3" type="ORF">GTHE00462_LOCUS38467</name>
</gene>
<protein>
    <submittedName>
        <fullName evidence="2">Uncharacterized protein</fullName>
    </submittedName>
</protein>
<evidence type="ECO:0000313" key="2">
    <source>
        <dbReference type="EMBL" id="CAE2339820.1"/>
    </source>
</evidence>
<accession>A0A6U6DNW4</accession>
<feature type="compositionally biased region" description="Low complexity" evidence="1">
    <location>
        <begin position="153"/>
        <end position="162"/>
    </location>
</feature>
<proteinExistence type="predicted"/>
<dbReference type="EMBL" id="HBKN01049204">
    <property type="protein sequence ID" value="CAE2339824.1"/>
    <property type="molecule type" value="Transcribed_RNA"/>
</dbReference>
<sequence>MGNPATAPRTHLTVEAVREIFNLRPQLSPNGFLDASNHDNCPRAVAKRYGVTSKVVRDIWNRKTWVHATQELWTQKEKLVHLFETASPDRRCKILSTLDGEQKTAFQEILRTTRRRPGRPVGAKDFGPRSDNRLKAPKREQQEYFNKHECDSSAENSSVESSMTMHDEASSLDDSSEARISIGELCASTPTSCGTARRCFPSFADAFRIKIDPAC</sequence>
<reference evidence="2" key="1">
    <citation type="submission" date="2021-01" db="EMBL/GenBank/DDBJ databases">
        <authorList>
            <person name="Corre E."/>
            <person name="Pelletier E."/>
            <person name="Niang G."/>
            <person name="Scheremetjew M."/>
            <person name="Finn R."/>
            <person name="Kale V."/>
            <person name="Holt S."/>
            <person name="Cochrane G."/>
            <person name="Meng A."/>
            <person name="Brown T."/>
            <person name="Cohen L."/>
        </authorList>
    </citation>
    <scope>NUCLEOTIDE SEQUENCE</scope>
    <source>
        <strain evidence="2">CCMP 2712</strain>
    </source>
</reference>
<dbReference type="AlphaFoldDB" id="A0A6U6DNW4"/>
<dbReference type="EMBL" id="HBKN01049203">
    <property type="protein sequence ID" value="CAE2339820.1"/>
    <property type="molecule type" value="Transcribed_RNA"/>
</dbReference>
<name>A0A6U6DNW4_GUITH</name>
<feature type="compositionally biased region" description="Basic and acidic residues" evidence="1">
    <location>
        <begin position="126"/>
        <end position="151"/>
    </location>
</feature>
<organism evidence="2">
    <name type="scientific">Guillardia theta</name>
    <name type="common">Cryptophyte</name>
    <name type="synonym">Cryptomonas phi</name>
    <dbReference type="NCBI Taxonomy" id="55529"/>
    <lineage>
        <taxon>Eukaryota</taxon>
        <taxon>Cryptophyceae</taxon>
        <taxon>Pyrenomonadales</taxon>
        <taxon>Geminigeraceae</taxon>
        <taxon>Guillardia</taxon>
    </lineage>
</organism>
<evidence type="ECO:0000313" key="3">
    <source>
        <dbReference type="EMBL" id="CAE2339824.1"/>
    </source>
</evidence>